<sequence>MNRLNQLFDTKKEPILSIYFTAGYPELNATLDIAEALEKAGADFLEIGFPYSDPVADGPVIQESSQRALNNGMTLNVLFDQLKDLRKRVSIPVLLMGYVNPVLQYGVERFCAAAAEAGVDGVIVPDLPMYEYEELYRDCFGKHGLSNVFLVTPQTAEARIRKIDELTNGFIYLLSSSATTGKNLDVSVTTESYFSRIRDMELKNPAMIGFGISDHRSFQKAAQYTRGAIVGSAFVKILGASDYLANIPAFIRSIKEG</sequence>
<dbReference type="HAMAP" id="MF_00131">
    <property type="entry name" value="Trp_synth_alpha"/>
    <property type="match status" value="1"/>
</dbReference>
<comment type="function">
    <text evidence="1 9">The alpha subunit is responsible for the aldol cleavage of indoleglycerol phosphate to indole and glyceraldehyde 3-phosphate.</text>
</comment>
<evidence type="ECO:0000256" key="6">
    <source>
        <dbReference type="ARBA" id="ARBA00023141"/>
    </source>
</evidence>
<dbReference type="EMBL" id="WVHS01000002">
    <property type="protein sequence ID" value="MXV15899.1"/>
    <property type="molecule type" value="Genomic_DNA"/>
</dbReference>
<reference evidence="11 12" key="1">
    <citation type="submission" date="2019-11" db="EMBL/GenBank/DDBJ databases">
        <title>Pedobacter sp. HMF7056 Genome sequencing and assembly.</title>
        <authorList>
            <person name="Kang H."/>
            <person name="Kim H."/>
            <person name="Joh K."/>
        </authorList>
    </citation>
    <scope>NUCLEOTIDE SEQUENCE [LARGE SCALE GENOMIC DNA]</scope>
    <source>
        <strain evidence="11 12">HMF7056</strain>
    </source>
</reference>
<comment type="catalytic activity">
    <reaction evidence="8 9">
        <text>(1S,2R)-1-C-(indol-3-yl)glycerol 3-phosphate + L-serine = D-glyceraldehyde 3-phosphate + L-tryptophan + H2O</text>
        <dbReference type="Rhea" id="RHEA:10532"/>
        <dbReference type="ChEBI" id="CHEBI:15377"/>
        <dbReference type="ChEBI" id="CHEBI:33384"/>
        <dbReference type="ChEBI" id="CHEBI:57912"/>
        <dbReference type="ChEBI" id="CHEBI:58866"/>
        <dbReference type="ChEBI" id="CHEBI:59776"/>
        <dbReference type="EC" id="4.2.1.20"/>
    </reaction>
</comment>
<evidence type="ECO:0000256" key="1">
    <source>
        <dbReference type="ARBA" id="ARBA00003365"/>
    </source>
</evidence>
<evidence type="ECO:0000256" key="5">
    <source>
        <dbReference type="ARBA" id="ARBA00022822"/>
    </source>
</evidence>
<evidence type="ECO:0000256" key="2">
    <source>
        <dbReference type="ARBA" id="ARBA00004733"/>
    </source>
</evidence>
<dbReference type="Gene3D" id="3.20.20.70">
    <property type="entry name" value="Aldolase class I"/>
    <property type="match status" value="1"/>
</dbReference>
<dbReference type="InterPro" id="IPR002028">
    <property type="entry name" value="Trp_synthase_suA"/>
</dbReference>
<dbReference type="RefSeq" id="WP_160906866.1">
    <property type="nucleotide sequence ID" value="NZ_WVHS01000002.1"/>
</dbReference>
<dbReference type="InterPro" id="IPR018204">
    <property type="entry name" value="Trp_synthase_alpha_AS"/>
</dbReference>
<dbReference type="NCBIfam" id="TIGR00262">
    <property type="entry name" value="trpA"/>
    <property type="match status" value="1"/>
</dbReference>
<dbReference type="PANTHER" id="PTHR43406">
    <property type="entry name" value="TRYPTOPHAN SYNTHASE, ALPHA CHAIN"/>
    <property type="match status" value="1"/>
</dbReference>
<protein>
    <recommendedName>
        <fullName evidence="9">Tryptophan synthase alpha chain</fullName>
        <ecNumber evidence="9">4.2.1.20</ecNumber>
    </recommendedName>
</protein>
<dbReference type="UniPathway" id="UPA00035">
    <property type="reaction ID" value="UER00044"/>
</dbReference>
<evidence type="ECO:0000256" key="10">
    <source>
        <dbReference type="RuleBase" id="RU003662"/>
    </source>
</evidence>
<comment type="caution">
    <text evidence="11">The sequence shown here is derived from an EMBL/GenBank/DDBJ whole genome shotgun (WGS) entry which is preliminary data.</text>
</comment>
<keyword evidence="12" id="KW-1185">Reference proteome</keyword>
<proteinExistence type="inferred from homology"/>
<dbReference type="GO" id="GO:0005829">
    <property type="term" value="C:cytosol"/>
    <property type="evidence" value="ECO:0007669"/>
    <property type="project" value="TreeGrafter"/>
</dbReference>
<evidence type="ECO:0000256" key="9">
    <source>
        <dbReference type="HAMAP-Rule" id="MF_00131"/>
    </source>
</evidence>
<dbReference type="SUPFAM" id="SSF51366">
    <property type="entry name" value="Ribulose-phoshate binding barrel"/>
    <property type="match status" value="1"/>
</dbReference>
<dbReference type="FunFam" id="3.20.20.70:FF:000037">
    <property type="entry name" value="Tryptophan synthase alpha chain"/>
    <property type="match status" value="1"/>
</dbReference>
<dbReference type="AlphaFoldDB" id="A0A7K1XYT1"/>
<evidence type="ECO:0000256" key="8">
    <source>
        <dbReference type="ARBA" id="ARBA00049047"/>
    </source>
</evidence>
<dbReference type="InterPro" id="IPR011060">
    <property type="entry name" value="RibuloseP-bd_barrel"/>
</dbReference>
<feature type="active site" description="Proton acceptor" evidence="9">
    <location>
        <position position="57"/>
    </location>
</feature>
<dbReference type="Pfam" id="PF00290">
    <property type="entry name" value="Trp_syntA"/>
    <property type="match status" value="1"/>
</dbReference>
<keyword evidence="7 9" id="KW-0456">Lyase</keyword>
<dbReference type="CDD" id="cd04724">
    <property type="entry name" value="Tryptophan_synthase_alpha"/>
    <property type="match status" value="1"/>
</dbReference>
<dbReference type="GO" id="GO:0004834">
    <property type="term" value="F:tryptophan synthase activity"/>
    <property type="evidence" value="ECO:0007669"/>
    <property type="project" value="UniProtKB-UniRule"/>
</dbReference>
<dbReference type="EC" id="4.2.1.20" evidence="9"/>
<evidence type="ECO:0000256" key="7">
    <source>
        <dbReference type="ARBA" id="ARBA00023239"/>
    </source>
</evidence>
<evidence type="ECO:0000313" key="12">
    <source>
        <dbReference type="Proteomes" id="UP000451233"/>
    </source>
</evidence>
<gene>
    <name evidence="9" type="primary">trpA</name>
    <name evidence="11" type="ORF">GS398_11335</name>
</gene>
<dbReference type="PROSITE" id="PS00167">
    <property type="entry name" value="TRP_SYNTHASE_ALPHA"/>
    <property type="match status" value="1"/>
</dbReference>
<comment type="similarity">
    <text evidence="9 10">Belongs to the TrpA family.</text>
</comment>
<evidence type="ECO:0000256" key="4">
    <source>
        <dbReference type="ARBA" id="ARBA00022605"/>
    </source>
</evidence>
<evidence type="ECO:0000256" key="3">
    <source>
        <dbReference type="ARBA" id="ARBA00011270"/>
    </source>
</evidence>
<keyword evidence="4 9" id="KW-0028">Amino-acid biosynthesis</keyword>
<keyword evidence="5 9" id="KW-0822">Tryptophan biosynthesis</keyword>
<dbReference type="Proteomes" id="UP000451233">
    <property type="component" value="Unassembled WGS sequence"/>
</dbReference>
<comment type="subunit">
    <text evidence="3 9">Tetramer of two alpha and two beta chains.</text>
</comment>
<dbReference type="PANTHER" id="PTHR43406:SF1">
    <property type="entry name" value="TRYPTOPHAN SYNTHASE ALPHA CHAIN, CHLOROPLASTIC"/>
    <property type="match status" value="1"/>
</dbReference>
<feature type="active site" description="Proton acceptor" evidence="9">
    <location>
        <position position="46"/>
    </location>
</feature>
<dbReference type="InterPro" id="IPR013785">
    <property type="entry name" value="Aldolase_TIM"/>
</dbReference>
<evidence type="ECO:0000313" key="11">
    <source>
        <dbReference type="EMBL" id="MXV15899.1"/>
    </source>
</evidence>
<organism evidence="11 12">
    <name type="scientific">Hufsiella ginkgonis</name>
    <dbReference type="NCBI Taxonomy" id="2695274"/>
    <lineage>
        <taxon>Bacteria</taxon>
        <taxon>Pseudomonadati</taxon>
        <taxon>Bacteroidota</taxon>
        <taxon>Sphingobacteriia</taxon>
        <taxon>Sphingobacteriales</taxon>
        <taxon>Sphingobacteriaceae</taxon>
        <taxon>Hufsiella</taxon>
    </lineage>
</organism>
<name>A0A7K1XYT1_9SPHI</name>
<comment type="pathway">
    <text evidence="2 9">Amino-acid biosynthesis; L-tryptophan biosynthesis; L-tryptophan from chorismate: step 5/5.</text>
</comment>
<accession>A0A7K1XYT1</accession>
<keyword evidence="6 9" id="KW-0057">Aromatic amino acid biosynthesis</keyword>